<dbReference type="Pfam" id="PF08751">
    <property type="entry name" value="TrwC"/>
    <property type="match status" value="1"/>
</dbReference>
<feature type="compositionally biased region" description="Polar residues" evidence="1">
    <location>
        <begin position="140"/>
        <end position="157"/>
    </location>
</feature>
<dbReference type="EMBL" id="VMBG01000001">
    <property type="protein sequence ID" value="TSJ78551.1"/>
    <property type="molecule type" value="Genomic_DNA"/>
</dbReference>
<gene>
    <name evidence="3" type="ORF">FPL22_04425</name>
</gene>
<proteinExistence type="predicted"/>
<protein>
    <recommendedName>
        <fullName evidence="2">TrwC relaxase domain-containing protein</fullName>
    </recommendedName>
</protein>
<accession>A0A556QPI7</accession>
<dbReference type="InterPro" id="IPR014862">
    <property type="entry name" value="TrwC"/>
</dbReference>
<comment type="caution">
    <text evidence="3">The sequence shown here is derived from an EMBL/GenBank/DDBJ whole genome shotgun (WGS) entry which is preliminary data.</text>
</comment>
<dbReference type="OrthoDB" id="177421at2"/>
<keyword evidence="4" id="KW-1185">Reference proteome</keyword>
<dbReference type="AlphaFoldDB" id="A0A556QPI7"/>
<feature type="region of interest" description="Disordered" evidence="1">
    <location>
        <begin position="108"/>
        <end position="157"/>
    </location>
</feature>
<organism evidence="3 4">
    <name type="scientific">Rariglobus hedericola</name>
    <dbReference type="NCBI Taxonomy" id="2597822"/>
    <lineage>
        <taxon>Bacteria</taxon>
        <taxon>Pseudomonadati</taxon>
        <taxon>Verrucomicrobiota</taxon>
        <taxon>Opitutia</taxon>
        <taxon>Opitutales</taxon>
        <taxon>Opitutaceae</taxon>
        <taxon>Rariglobus</taxon>
    </lineage>
</organism>
<evidence type="ECO:0000259" key="2">
    <source>
        <dbReference type="Pfam" id="PF08751"/>
    </source>
</evidence>
<feature type="domain" description="TrwC relaxase" evidence="2">
    <location>
        <begin position="7"/>
        <end position="118"/>
    </location>
</feature>
<dbReference type="Proteomes" id="UP000315648">
    <property type="component" value="Unassembled WGS sequence"/>
</dbReference>
<evidence type="ECO:0000256" key="1">
    <source>
        <dbReference type="SAM" id="MobiDB-lite"/>
    </source>
</evidence>
<feature type="compositionally biased region" description="Basic and acidic residues" evidence="1">
    <location>
        <begin position="108"/>
        <end position="118"/>
    </location>
</feature>
<sequence length="180" mass="20062">MSLVRRISSLCDGQNPKTGERLTQRLNSLRRESLGGELANGQVFYDFTISPPKSVSVVALYQDDRILALHDRAVRTAMSELEKLAATRVRKDGAQAERETGNVIGAAFRHDTSRESKPPARLVPLRRSDRRRKSRLPMSSRHTSSPNRSRFVSTESLSTRATPEFLTVGSAERVTARIAT</sequence>
<dbReference type="SUPFAM" id="SSF55464">
    <property type="entry name" value="Origin of replication-binding domain, RBD-like"/>
    <property type="match status" value="1"/>
</dbReference>
<name>A0A556QPI7_9BACT</name>
<dbReference type="RefSeq" id="WP_144228892.1">
    <property type="nucleotide sequence ID" value="NZ_VMBG01000001.1"/>
</dbReference>
<evidence type="ECO:0000313" key="3">
    <source>
        <dbReference type="EMBL" id="TSJ78551.1"/>
    </source>
</evidence>
<reference evidence="3 4" key="1">
    <citation type="submission" date="2019-07" db="EMBL/GenBank/DDBJ databases">
        <title>Description of 53C-WASEF.</title>
        <authorList>
            <person name="Pitt A."/>
            <person name="Hahn M.W."/>
        </authorList>
    </citation>
    <scope>NUCLEOTIDE SEQUENCE [LARGE SCALE GENOMIC DNA]</scope>
    <source>
        <strain evidence="3 4">53C-WASEF</strain>
    </source>
</reference>
<evidence type="ECO:0000313" key="4">
    <source>
        <dbReference type="Proteomes" id="UP000315648"/>
    </source>
</evidence>